<evidence type="ECO:0000313" key="1">
    <source>
        <dbReference type="EMBL" id="KAL2054465.1"/>
    </source>
</evidence>
<keyword evidence="2" id="KW-1185">Reference proteome</keyword>
<reference evidence="1 2" key="1">
    <citation type="submission" date="2024-09" db="EMBL/GenBank/DDBJ databases">
        <title>Rethinking Asexuality: The Enigmatic Case of Functional Sexual Genes in Lepraria (Stereocaulaceae).</title>
        <authorList>
            <person name="Doellman M."/>
            <person name="Sun Y."/>
            <person name="Barcenas-Pena A."/>
            <person name="Lumbsch H.T."/>
            <person name="Grewe F."/>
        </authorList>
    </citation>
    <scope>NUCLEOTIDE SEQUENCE [LARGE SCALE GENOMIC DNA]</scope>
    <source>
        <strain evidence="1 2">Grewe 0041</strain>
    </source>
</reference>
<accession>A0ABR4BA21</accession>
<evidence type="ECO:0000313" key="2">
    <source>
        <dbReference type="Proteomes" id="UP001590951"/>
    </source>
</evidence>
<gene>
    <name evidence="1" type="ORF">ABVK25_005213</name>
</gene>
<sequence>MFVMRTSPSSSNGTGPSWVVRYPGYFSQKLFGFTMCIKHDPSDWTGTVVMGNDTEEVAAKMLPWRKNGVARSIAIGRQECNVSVILPDTPLRHLSAHEASKDVLIEGIEITIEMVILRLLDATHFANA</sequence>
<proteinExistence type="predicted"/>
<dbReference type="Proteomes" id="UP001590951">
    <property type="component" value="Unassembled WGS sequence"/>
</dbReference>
<name>A0ABR4BA21_9LECA</name>
<comment type="caution">
    <text evidence="1">The sequence shown here is derived from an EMBL/GenBank/DDBJ whole genome shotgun (WGS) entry which is preliminary data.</text>
</comment>
<organism evidence="1 2">
    <name type="scientific">Lepraria finkii</name>
    <dbReference type="NCBI Taxonomy" id="1340010"/>
    <lineage>
        <taxon>Eukaryota</taxon>
        <taxon>Fungi</taxon>
        <taxon>Dikarya</taxon>
        <taxon>Ascomycota</taxon>
        <taxon>Pezizomycotina</taxon>
        <taxon>Lecanoromycetes</taxon>
        <taxon>OSLEUM clade</taxon>
        <taxon>Lecanoromycetidae</taxon>
        <taxon>Lecanorales</taxon>
        <taxon>Lecanorineae</taxon>
        <taxon>Stereocaulaceae</taxon>
        <taxon>Lepraria</taxon>
    </lineage>
</organism>
<protein>
    <submittedName>
        <fullName evidence="1">Uncharacterized protein</fullName>
    </submittedName>
</protein>
<dbReference type="EMBL" id="JBHFEH010000015">
    <property type="protein sequence ID" value="KAL2054465.1"/>
    <property type="molecule type" value="Genomic_DNA"/>
</dbReference>